<dbReference type="Gene3D" id="3.30.460.10">
    <property type="entry name" value="Beta Polymerase, domain 2"/>
    <property type="match status" value="1"/>
</dbReference>
<dbReference type="GO" id="GO:0016779">
    <property type="term" value="F:nucleotidyltransferase activity"/>
    <property type="evidence" value="ECO:0007669"/>
    <property type="project" value="InterPro"/>
</dbReference>
<gene>
    <name evidence="2" type="ORF">NP233_g3776</name>
</gene>
<evidence type="ECO:0000259" key="1">
    <source>
        <dbReference type="Pfam" id="PF01909"/>
    </source>
</evidence>
<dbReference type="Proteomes" id="UP001213000">
    <property type="component" value="Unassembled WGS sequence"/>
</dbReference>
<comment type="caution">
    <text evidence="2">The sequence shown here is derived from an EMBL/GenBank/DDBJ whole genome shotgun (WGS) entry which is preliminary data.</text>
</comment>
<proteinExistence type="predicted"/>
<accession>A0AAD5VVX5</accession>
<protein>
    <recommendedName>
        <fullName evidence="1">Polymerase nucleotidyl transferase domain-containing protein</fullName>
    </recommendedName>
</protein>
<evidence type="ECO:0000313" key="2">
    <source>
        <dbReference type="EMBL" id="KAJ3571396.1"/>
    </source>
</evidence>
<feature type="domain" description="Polymerase nucleotidyl transferase" evidence="1">
    <location>
        <begin position="30"/>
        <end position="59"/>
    </location>
</feature>
<evidence type="ECO:0000313" key="3">
    <source>
        <dbReference type="Proteomes" id="UP001213000"/>
    </source>
</evidence>
<reference evidence="2" key="1">
    <citation type="submission" date="2022-07" db="EMBL/GenBank/DDBJ databases">
        <title>Genome Sequence of Leucocoprinus birnbaumii.</title>
        <authorList>
            <person name="Buettner E."/>
        </authorList>
    </citation>
    <scope>NUCLEOTIDE SEQUENCE</scope>
    <source>
        <strain evidence="2">VT141</strain>
    </source>
</reference>
<name>A0AAD5VVX5_9AGAR</name>
<dbReference type="CDD" id="cd05403">
    <property type="entry name" value="NT_KNTase_like"/>
    <property type="match status" value="1"/>
</dbReference>
<dbReference type="InterPro" id="IPR002934">
    <property type="entry name" value="Polymerase_NTP_transf_dom"/>
</dbReference>
<dbReference type="SUPFAM" id="SSF81301">
    <property type="entry name" value="Nucleotidyltransferase"/>
    <property type="match status" value="1"/>
</dbReference>
<dbReference type="Pfam" id="PF01909">
    <property type="entry name" value="NTP_transf_2"/>
    <property type="match status" value="1"/>
</dbReference>
<organism evidence="2 3">
    <name type="scientific">Leucocoprinus birnbaumii</name>
    <dbReference type="NCBI Taxonomy" id="56174"/>
    <lineage>
        <taxon>Eukaryota</taxon>
        <taxon>Fungi</taxon>
        <taxon>Dikarya</taxon>
        <taxon>Basidiomycota</taxon>
        <taxon>Agaricomycotina</taxon>
        <taxon>Agaricomycetes</taxon>
        <taxon>Agaricomycetidae</taxon>
        <taxon>Agaricales</taxon>
        <taxon>Agaricineae</taxon>
        <taxon>Agaricaceae</taxon>
        <taxon>Leucocoprinus</taxon>
    </lineage>
</organism>
<keyword evidence="3" id="KW-1185">Reference proteome</keyword>
<dbReference type="InterPro" id="IPR043519">
    <property type="entry name" value="NT_sf"/>
</dbReference>
<sequence length="117" mass="13279">MSIPTFGHVRQCLVPGWEDEEYKRDILWAGVYGSVARNRAKEDSDVDVLIVLKEHERVRGTHRPSRELGSPTYRALDILTSRAGGDLCPRSVIKSVYSRDQTGPGATFELRLYFQVE</sequence>
<dbReference type="EMBL" id="JANIEX010000187">
    <property type="protein sequence ID" value="KAJ3571396.1"/>
    <property type="molecule type" value="Genomic_DNA"/>
</dbReference>
<dbReference type="AlphaFoldDB" id="A0AAD5VVX5"/>